<comment type="caution">
    <text evidence="2">The sequence shown here is derived from an EMBL/GenBank/DDBJ whole genome shotgun (WGS) entry which is preliminary data.</text>
</comment>
<protein>
    <submittedName>
        <fullName evidence="2">Putative ATP-dependent RNA helicase DHX35</fullName>
    </submittedName>
</protein>
<proteinExistence type="predicted"/>
<dbReference type="PANTHER" id="PTHR18934">
    <property type="entry name" value="ATP-DEPENDENT RNA HELICASE"/>
    <property type="match status" value="1"/>
</dbReference>
<evidence type="ECO:0000256" key="1">
    <source>
        <dbReference type="SAM" id="MobiDB-lite"/>
    </source>
</evidence>
<dbReference type="SUPFAM" id="SSF52540">
    <property type="entry name" value="P-loop containing nucleoside triphosphate hydrolases"/>
    <property type="match status" value="1"/>
</dbReference>
<dbReference type="EMBL" id="JWZT01002856">
    <property type="protein sequence ID" value="KII68471.1"/>
    <property type="molecule type" value="Genomic_DNA"/>
</dbReference>
<feature type="region of interest" description="Disordered" evidence="1">
    <location>
        <begin position="1"/>
        <end position="20"/>
    </location>
</feature>
<name>A0A0C2MML6_THEKT</name>
<dbReference type="InterPro" id="IPR027417">
    <property type="entry name" value="P-loop_NTPase"/>
</dbReference>
<dbReference type="Proteomes" id="UP000031668">
    <property type="component" value="Unassembled WGS sequence"/>
</dbReference>
<dbReference type="OrthoDB" id="10253254at2759"/>
<sequence>MTEQETNASMFWEPGKPKPSAQNLIRLERQEKVEGSGSTIVYNYQMGLSIPQQKLRLPVYKFRTQILYLLEKYQTVVVMGQTGCGKSTQIPQVTILLCSTFMRLVGLKKAI</sequence>
<organism evidence="2 3">
    <name type="scientific">Thelohanellus kitauei</name>
    <name type="common">Myxosporean</name>
    <dbReference type="NCBI Taxonomy" id="669202"/>
    <lineage>
        <taxon>Eukaryota</taxon>
        <taxon>Metazoa</taxon>
        <taxon>Cnidaria</taxon>
        <taxon>Myxozoa</taxon>
        <taxon>Myxosporea</taxon>
        <taxon>Bivalvulida</taxon>
        <taxon>Platysporina</taxon>
        <taxon>Myxobolidae</taxon>
        <taxon>Thelohanellus</taxon>
    </lineage>
</organism>
<gene>
    <name evidence="2" type="ORF">RF11_06907</name>
</gene>
<keyword evidence="2" id="KW-0067">ATP-binding</keyword>
<dbReference type="GO" id="GO:0003723">
    <property type="term" value="F:RNA binding"/>
    <property type="evidence" value="ECO:0007669"/>
    <property type="project" value="TreeGrafter"/>
</dbReference>
<keyword evidence="2" id="KW-0378">Hydrolase</keyword>
<keyword evidence="2" id="KW-0547">Nucleotide-binding</keyword>
<dbReference type="Gene3D" id="3.40.50.300">
    <property type="entry name" value="P-loop containing nucleotide triphosphate hydrolases"/>
    <property type="match status" value="1"/>
</dbReference>
<dbReference type="OMA" id="EICQANF"/>
<evidence type="ECO:0000313" key="2">
    <source>
        <dbReference type="EMBL" id="KII68471.1"/>
    </source>
</evidence>
<keyword evidence="3" id="KW-1185">Reference proteome</keyword>
<dbReference type="PANTHER" id="PTHR18934:SF136">
    <property type="entry name" value="ATP-DEPENDENT RNA HELICASE DHX35-RELATED"/>
    <property type="match status" value="1"/>
</dbReference>
<keyword evidence="2" id="KW-0347">Helicase</keyword>
<dbReference type="GO" id="GO:0071013">
    <property type="term" value="C:catalytic step 2 spliceosome"/>
    <property type="evidence" value="ECO:0007669"/>
    <property type="project" value="TreeGrafter"/>
</dbReference>
<reference evidence="2 3" key="1">
    <citation type="journal article" date="2014" name="Genome Biol. Evol.">
        <title>The genome of the myxosporean Thelohanellus kitauei shows adaptations to nutrient acquisition within its fish host.</title>
        <authorList>
            <person name="Yang Y."/>
            <person name="Xiong J."/>
            <person name="Zhou Z."/>
            <person name="Huo F."/>
            <person name="Miao W."/>
            <person name="Ran C."/>
            <person name="Liu Y."/>
            <person name="Zhang J."/>
            <person name="Feng J."/>
            <person name="Wang M."/>
            <person name="Wang M."/>
            <person name="Wang L."/>
            <person name="Yao B."/>
        </authorList>
    </citation>
    <scope>NUCLEOTIDE SEQUENCE [LARGE SCALE GENOMIC DNA]</scope>
    <source>
        <strain evidence="2">Wuqing</strain>
    </source>
</reference>
<evidence type="ECO:0000313" key="3">
    <source>
        <dbReference type="Proteomes" id="UP000031668"/>
    </source>
</evidence>
<accession>A0A0C2MML6</accession>
<dbReference type="GO" id="GO:0004386">
    <property type="term" value="F:helicase activity"/>
    <property type="evidence" value="ECO:0007669"/>
    <property type="project" value="UniProtKB-KW"/>
</dbReference>
<dbReference type="AlphaFoldDB" id="A0A0C2MML6"/>